<accession>A0A813BCE2</accession>
<proteinExistence type="predicted"/>
<dbReference type="EMBL" id="CAJNJA010070142">
    <property type="protein sequence ID" value="CAE7900131.1"/>
    <property type="molecule type" value="Genomic_DNA"/>
</dbReference>
<evidence type="ECO:0000256" key="1">
    <source>
        <dbReference type="SAM" id="Phobius"/>
    </source>
</evidence>
<keyword evidence="1" id="KW-0812">Transmembrane</keyword>
<dbReference type="Proteomes" id="UP000601435">
    <property type="component" value="Unassembled WGS sequence"/>
</dbReference>
<evidence type="ECO:0000313" key="3">
    <source>
        <dbReference type="Proteomes" id="UP000601435"/>
    </source>
</evidence>
<gene>
    <name evidence="2" type="primary">GIP</name>
    <name evidence="2" type="ORF">SNEC2469_LOCUS30265</name>
</gene>
<feature type="transmembrane region" description="Helical" evidence="1">
    <location>
        <begin position="12"/>
        <end position="38"/>
    </location>
</feature>
<protein>
    <submittedName>
        <fullName evidence="2">GIP protein</fullName>
    </submittedName>
</protein>
<keyword evidence="1" id="KW-1133">Transmembrane helix</keyword>
<feature type="non-terminal residue" evidence="2">
    <location>
        <position position="228"/>
    </location>
</feature>
<keyword evidence="1" id="KW-0472">Membrane</keyword>
<dbReference type="AlphaFoldDB" id="A0A813BCE2"/>
<reference evidence="2" key="1">
    <citation type="submission" date="2021-02" db="EMBL/GenBank/DDBJ databases">
        <authorList>
            <person name="Dougan E. K."/>
            <person name="Rhodes N."/>
            <person name="Thang M."/>
            <person name="Chan C."/>
        </authorList>
    </citation>
    <scope>NUCLEOTIDE SEQUENCE</scope>
</reference>
<name>A0A813BCE2_9DINO</name>
<evidence type="ECO:0000313" key="2">
    <source>
        <dbReference type="EMBL" id="CAE7900131.1"/>
    </source>
</evidence>
<organism evidence="2 3">
    <name type="scientific">Symbiodinium necroappetens</name>
    <dbReference type="NCBI Taxonomy" id="1628268"/>
    <lineage>
        <taxon>Eukaryota</taxon>
        <taxon>Sar</taxon>
        <taxon>Alveolata</taxon>
        <taxon>Dinophyceae</taxon>
        <taxon>Suessiales</taxon>
        <taxon>Symbiodiniaceae</taxon>
        <taxon>Symbiodinium</taxon>
    </lineage>
</organism>
<sequence>MTSQILALVPDLFLACLEAALDIITGFGWIITAARLTYMLTKYAIRKWREWRDARPQKLCAKAPQLDCCVNSVMAWYDRQALAQRQTEAEFRADSQDLLARALKYPNSCTPWSVTLFAEPPDDETLKVLLAREMEQGGPGIFTRKIRTHLSLFGVTSGWTSFKRDARLVVARSTFMIEWPRKEGEKHAETRRFSTSCEDFIPIGGKDSRDTKGLRAKLAKGVPLGIRF</sequence>
<keyword evidence="3" id="KW-1185">Reference proteome</keyword>
<comment type="caution">
    <text evidence="2">The sequence shown here is derived from an EMBL/GenBank/DDBJ whole genome shotgun (WGS) entry which is preliminary data.</text>
</comment>